<reference evidence="2" key="1">
    <citation type="submission" date="2015-10" db="EMBL/GenBank/DDBJ databases">
        <authorList>
            <person name="Regsiter A."/>
            <person name="william w."/>
        </authorList>
    </citation>
    <scope>NUCLEOTIDE SEQUENCE</scope>
    <source>
        <strain evidence="2">Montdore</strain>
    </source>
</reference>
<feature type="compositionally biased region" description="Basic and acidic residues" evidence="1">
    <location>
        <begin position="44"/>
        <end position="62"/>
    </location>
</feature>
<protein>
    <submittedName>
        <fullName evidence="2">Uncharacterized protein</fullName>
    </submittedName>
</protein>
<organism evidence="2 3">
    <name type="scientific">Tuber aestivum</name>
    <name type="common">summer truffle</name>
    <dbReference type="NCBI Taxonomy" id="59557"/>
    <lineage>
        <taxon>Eukaryota</taxon>
        <taxon>Fungi</taxon>
        <taxon>Dikarya</taxon>
        <taxon>Ascomycota</taxon>
        <taxon>Pezizomycotina</taxon>
        <taxon>Pezizomycetes</taxon>
        <taxon>Pezizales</taxon>
        <taxon>Tuberaceae</taxon>
        <taxon>Tuber</taxon>
    </lineage>
</organism>
<name>A0A292PMQ3_9PEZI</name>
<evidence type="ECO:0000313" key="3">
    <source>
        <dbReference type="Proteomes" id="UP001412239"/>
    </source>
</evidence>
<dbReference type="Proteomes" id="UP001412239">
    <property type="component" value="Unassembled WGS sequence"/>
</dbReference>
<evidence type="ECO:0000313" key="2">
    <source>
        <dbReference type="EMBL" id="CUS08394.1"/>
    </source>
</evidence>
<proteinExistence type="predicted"/>
<dbReference type="AlphaFoldDB" id="A0A292PMQ3"/>
<keyword evidence="3" id="KW-1185">Reference proteome</keyword>
<feature type="compositionally biased region" description="Basic and acidic residues" evidence="1">
    <location>
        <begin position="70"/>
        <end position="80"/>
    </location>
</feature>
<dbReference type="EMBL" id="LN891134">
    <property type="protein sequence ID" value="CUS08394.1"/>
    <property type="molecule type" value="Genomic_DNA"/>
</dbReference>
<gene>
    <name evidence="2" type="ORF">GSTUAT00007540001</name>
</gene>
<sequence>MASKPTAGNEQRAGDKEGYRAMETEWANGRLKWISTTDINAVKRTGEKANRRQSERVTKRTGEQATKPTGDGKRMDNGKRMHAEQHFQQRLEAILVEAV</sequence>
<evidence type="ECO:0000256" key="1">
    <source>
        <dbReference type="SAM" id="MobiDB-lite"/>
    </source>
</evidence>
<feature type="region of interest" description="Disordered" evidence="1">
    <location>
        <begin position="43"/>
        <end position="80"/>
    </location>
</feature>
<accession>A0A292PMQ3</accession>